<name>A0A2D3WKS9_9BACT</name>
<protein>
    <recommendedName>
        <fullName evidence="1">Autotransporter domain-containing protein</fullName>
    </recommendedName>
</protein>
<organism evidence="2 3">
    <name type="scientific">Sulfuricurvum kujiense</name>
    <dbReference type="NCBI Taxonomy" id="148813"/>
    <lineage>
        <taxon>Bacteria</taxon>
        <taxon>Pseudomonadati</taxon>
        <taxon>Campylobacterota</taxon>
        <taxon>Epsilonproteobacteria</taxon>
        <taxon>Campylobacterales</taxon>
        <taxon>Sulfurimonadaceae</taxon>
        <taxon>Sulfuricurvum</taxon>
    </lineage>
</organism>
<dbReference type="Gene3D" id="2.40.128.130">
    <property type="entry name" value="Autotransporter beta-domain"/>
    <property type="match status" value="1"/>
</dbReference>
<gene>
    <name evidence="2" type="ORF">CFH83_06490</name>
</gene>
<dbReference type="AlphaFoldDB" id="A0A2D3WKS9"/>
<dbReference type="InterPro" id="IPR036709">
    <property type="entry name" value="Autotransporte_beta_dom_sf"/>
</dbReference>
<sequence>MCINNRILLSNVAASLLLMSYPIIVSAVDLDGITYLGDANEVNSTPLMLDDTSNTLIPIEITDVVNSGITISNSATLTVDSDSNDVYGIYVDNGNDGTINHSGTIDLNSTSGSAYGVLVYDGSGVNSGTISNTGDIVAEAGSDVAGIYVYDNSGSITNSGSIDLNSTDSGNTTGIVVENENSGSVTNTSNITATANNNDATGIYAGANLADANITNSSSGVITATSANSSAYGINIGDTNAGNVNNLGEISTTATFGSAAGIYVNTNDGTINNEGSIVAEGRTDTYGIYADTNNGTISHSGTIETSTTDDGTAYGIYMVNNYGTVTADGSIYAHSLNGSTYGIYSDSDNGGVINANDSISSTSTDGDATGIYIGGNNQDLTNNGTIEAHSDNSRATGIEISNSNDGTVTNVNAITVDSITNDAYGLVVGSNTGTISNSGSIDSTSTDGNAYGIYLSGTNSGLITNSDTIIVNSTNNDAYGIYVNDNMGTITNSGTITAPIALSLGSSGTFENTSTGLISGDLQASMTNVQNDGTINLASTDASSVNDFTQSATGVLGIKLNSGSDGIATYSQLVANGTVTLNAGATLNVNVQTATDYQDLLVGQQLADVISASTLTADVSTLTITDTSALLNFTPIIDGTTLDLDIVQGTSILEATQNSGVVGAYGAASVLSAYTGNNDDLNNFIDSLNTFETEEEVAQAILETTPTTIAALPTMSTQLYGAMGSIVQSYQSGGSRGLNSGDIVFGDKTLWIKPFGSYSKQKNKKGLNGFSAHSKGFGIGMDGEYARDHRAGLAFFYTNTDASTNGVSQSTELDVFTLIGYGNIPILDNKTNFLYQVGAGIQQTDSSRYISAVPTTATADYNAKSFFTQLKVAREIPLNNALSLSNELYGSYVYYKNPSYTESGAGGLNLNVQSFTTTTFIVGIEENLKYAFDSDTDFIGNIALGYDFGNTNQSVSASYAGASGTIFDTKGIDNGHWSYKAGVGVAQILQENLSLDLKYDLEGKGVDFKNHTVSAKMNWKF</sequence>
<dbReference type="RefSeq" id="WP_294895425.1">
    <property type="nucleotide sequence ID" value="NZ_DLUI01000092.1"/>
</dbReference>
<dbReference type="SMART" id="SM00869">
    <property type="entry name" value="Autotransporter"/>
    <property type="match status" value="1"/>
</dbReference>
<dbReference type="PROSITE" id="PS51208">
    <property type="entry name" value="AUTOTRANSPORTER"/>
    <property type="match status" value="1"/>
</dbReference>
<comment type="caution">
    <text evidence="2">The sequence shown here is derived from an EMBL/GenBank/DDBJ whole genome shotgun (WGS) entry which is preliminary data.</text>
</comment>
<dbReference type="SUPFAM" id="SSF103515">
    <property type="entry name" value="Autotransporter"/>
    <property type="match status" value="1"/>
</dbReference>
<feature type="domain" description="Autotransporter" evidence="1">
    <location>
        <begin position="743"/>
        <end position="1021"/>
    </location>
</feature>
<evidence type="ECO:0000259" key="1">
    <source>
        <dbReference type="PROSITE" id="PS51208"/>
    </source>
</evidence>
<dbReference type="Pfam" id="PF03797">
    <property type="entry name" value="Autotransporter"/>
    <property type="match status" value="1"/>
</dbReference>
<dbReference type="InterPro" id="IPR005546">
    <property type="entry name" value="Autotransporte_beta"/>
</dbReference>
<dbReference type="EMBL" id="DLUI01000092">
    <property type="protein sequence ID" value="DAB38334.1"/>
    <property type="molecule type" value="Genomic_DNA"/>
</dbReference>
<evidence type="ECO:0000313" key="2">
    <source>
        <dbReference type="EMBL" id="DAB38334.1"/>
    </source>
</evidence>
<reference evidence="2 3" key="1">
    <citation type="journal article" date="2017" name="Front. Microbiol.">
        <title>Comparative Genomic Analysis of the Class Epsilonproteobacteria and Proposed Reclassification to Epsilonbacteraeota (phyl. nov.).</title>
        <authorList>
            <person name="Waite D.W."/>
            <person name="Vanwonterghem I."/>
            <person name="Rinke C."/>
            <person name="Parks D.H."/>
            <person name="Zhang Y."/>
            <person name="Takai K."/>
            <person name="Sievert S.M."/>
            <person name="Simon J."/>
            <person name="Campbell B.J."/>
            <person name="Hanson T.E."/>
            <person name="Woyke T."/>
            <person name="Klotz M.G."/>
            <person name="Hugenholtz P."/>
        </authorList>
    </citation>
    <scope>NUCLEOTIDE SEQUENCE [LARGE SCALE GENOMIC DNA]</scope>
    <source>
        <strain evidence="2">UBA12443</strain>
    </source>
</reference>
<proteinExistence type="predicted"/>
<dbReference type="Proteomes" id="UP000228859">
    <property type="component" value="Unassembled WGS sequence"/>
</dbReference>
<accession>A0A2D3WKS9</accession>
<evidence type="ECO:0000313" key="3">
    <source>
        <dbReference type="Proteomes" id="UP000228859"/>
    </source>
</evidence>